<feature type="compositionally biased region" description="Polar residues" evidence="1">
    <location>
        <begin position="824"/>
        <end position="833"/>
    </location>
</feature>
<dbReference type="OrthoDB" id="9796131at2"/>
<sequence>MARVESFLDQRRERLAASAADINGIAGIEVDLADPTILRVTMVHPLPGEAGGRPSGGAALGPGDLTIRGGDRFPAVRPLGTASNGRVLTVTVNRVGDFSTYVLSIDEAVAGIDPLLRSVEFRFRVHCDTDLDCEDPPLPPEPPVTEPRLDHLARDYESYRRMMLDRMAVTVPDWTERNPASLGVTLVEWLASVGDELSYKLDHVGTEYSLGSARLRSSAMRHARLTGYRAHNGVSARTFVQVRLRPGVPPFALPETGVAFLTRSRTTREPVIALSEVERELRHGAVAFEPVTPRVRDAVTGNLVPDPVTLHDTNHDIELHHWGDPNAVLAKGATEAWLRNPQSDVQLQAGDILILSQLRDPGTRRAADADPACRQAVRLTEAPVVLTDPLEQVDIGAGPIDLPLLRIRWAAEDALGFDLHVGLAPGETEPMAIALGNIVLADHGFTLPEPEPLGAARGLFDPEDLPVGTPLSALDRPRSFRPHLSRRDLTHAVRPFVPADTLAAAAYLTVPPEDAVAAITLSCDAEADPWTPRADFIGTAADALAFVPEVEADGTTRLRFWAAPGGTEGLHGKTPEPGETFEARYRVGTGTAGNVGAEAIAHIAASGIVAPNVASVTNPLAATGGRNRETIAEIRQRAPLAFTRQYRAVTLADYEALLTDRDDVQRAQARKRDLGGWTAIFLTVDRVGGLEIDTDFRRALLAYLEPFRMMGHDLAIDAPVYVPLAIELKACAEPDAFADRIAEALEDRFSTGLMRDGRRGYFHPDNITFSSDIYLSRLYEAALEVDGVSDVRITRFSRAGRMTDEGLDAGVLSFGPREIPILSNDPNRPSEGSLTIVAEGGR</sequence>
<dbReference type="STRING" id="633194.SAMN05421759_11058"/>
<evidence type="ECO:0000313" key="3">
    <source>
        <dbReference type="Proteomes" id="UP000186684"/>
    </source>
</evidence>
<feature type="region of interest" description="Disordered" evidence="1">
    <location>
        <begin position="823"/>
        <end position="842"/>
    </location>
</feature>
<keyword evidence="3" id="KW-1185">Reference proteome</keyword>
<accession>A0A1N7NUC9</accession>
<protein>
    <submittedName>
        <fullName evidence="2">Putative baseplate assembly protein</fullName>
    </submittedName>
</protein>
<evidence type="ECO:0000256" key="1">
    <source>
        <dbReference type="SAM" id="MobiDB-lite"/>
    </source>
</evidence>
<evidence type="ECO:0000313" key="2">
    <source>
        <dbReference type="EMBL" id="SIT01829.1"/>
    </source>
</evidence>
<gene>
    <name evidence="2" type="ORF">SAMN05421759_11058</name>
</gene>
<proteinExistence type="predicted"/>
<dbReference type="AlphaFoldDB" id="A0A1N7NUC9"/>
<dbReference type="RefSeq" id="WP_076449134.1">
    <property type="nucleotide sequence ID" value="NZ_FTOQ01000010.1"/>
</dbReference>
<dbReference type="Proteomes" id="UP000186684">
    <property type="component" value="Unassembled WGS sequence"/>
</dbReference>
<reference evidence="3" key="1">
    <citation type="submission" date="2017-01" db="EMBL/GenBank/DDBJ databases">
        <authorList>
            <person name="Varghese N."/>
            <person name="Submissions S."/>
        </authorList>
    </citation>
    <scope>NUCLEOTIDE SEQUENCE [LARGE SCALE GENOMIC DNA]</scope>
    <source>
        <strain evidence="3">DSM 29430</strain>
    </source>
</reference>
<name>A0A1N7NUC9_9RHOB</name>
<organism evidence="2 3">
    <name type="scientific">Roseivivax lentus</name>
    <dbReference type="NCBI Taxonomy" id="633194"/>
    <lineage>
        <taxon>Bacteria</taxon>
        <taxon>Pseudomonadati</taxon>
        <taxon>Pseudomonadota</taxon>
        <taxon>Alphaproteobacteria</taxon>
        <taxon>Rhodobacterales</taxon>
        <taxon>Roseobacteraceae</taxon>
        <taxon>Roseivivax</taxon>
    </lineage>
</organism>
<dbReference type="EMBL" id="FTOQ01000010">
    <property type="protein sequence ID" value="SIT01829.1"/>
    <property type="molecule type" value="Genomic_DNA"/>
</dbReference>